<protein>
    <recommendedName>
        <fullName evidence="4">Secreted protein</fullName>
    </recommendedName>
</protein>
<evidence type="ECO:0000313" key="2">
    <source>
        <dbReference type="EMBL" id="KAG0588185.1"/>
    </source>
</evidence>
<reference evidence="2" key="1">
    <citation type="submission" date="2020-06" db="EMBL/GenBank/DDBJ databases">
        <title>WGS assembly of Ceratodon purpureus strain R40.</title>
        <authorList>
            <person name="Carey S.B."/>
            <person name="Jenkins J."/>
            <person name="Shu S."/>
            <person name="Lovell J.T."/>
            <person name="Sreedasyam A."/>
            <person name="Maumus F."/>
            <person name="Tiley G.P."/>
            <person name="Fernandez-Pozo N."/>
            <person name="Barry K."/>
            <person name="Chen C."/>
            <person name="Wang M."/>
            <person name="Lipzen A."/>
            <person name="Daum C."/>
            <person name="Saski C.A."/>
            <person name="Payton A.C."/>
            <person name="Mcbreen J.C."/>
            <person name="Conrad R.E."/>
            <person name="Kollar L.M."/>
            <person name="Olsson S."/>
            <person name="Huttunen S."/>
            <person name="Landis J.B."/>
            <person name="Wickett N.J."/>
            <person name="Johnson M.G."/>
            <person name="Rensing S.A."/>
            <person name="Grimwood J."/>
            <person name="Schmutz J."/>
            <person name="Mcdaniel S.F."/>
        </authorList>
    </citation>
    <scope>NUCLEOTIDE SEQUENCE</scope>
    <source>
        <strain evidence="2">R40</strain>
    </source>
</reference>
<evidence type="ECO:0008006" key="4">
    <source>
        <dbReference type="Google" id="ProtNLM"/>
    </source>
</evidence>
<dbReference type="AlphaFoldDB" id="A0A8T0IY67"/>
<dbReference type="EMBL" id="CM026422">
    <property type="protein sequence ID" value="KAG0588185.1"/>
    <property type="molecule type" value="Genomic_DNA"/>
</dbReference>
<feature type="signal peptide" evidence="1">
    <location>
        <begin position="1"/>
        <end position="25"/>
    </location>
</feature>
<keyword evidence="3" id="KW-1185">Reference proteome</keyword>
<accession>A0A8T0IY67</accession>
<feature type="chain" id="PRO_5035755656" description="Secreted protein" evidence="1">
    <location>
        <begin position="26"/>
        <end position="97"/>
    </location>
</feature>
<proteinExistence type="predicted"/>
<gene>
    <name evidence="2" type="ORF">KC19_2G223100</name>
</gene>
<keyword evidence="1" id="KW-0732">Signal</keyword>
<evidence type="ECO:0000313" key="3">
    <source>
        <dbReference type="Proteomes" id="UP000822688"/>
    </source>
</evidence>
<dbReference type="Proteomes" id="UP000822688">
    <property type="component" value="Chromosome 2"/>
</dbReference>
<comment type="caution">
    <text evidence="2">The sequence shown here is derived from an EMBL/GenBank/DDBJ whole genome shotgun (WGS) entry which is preliminary data.</text>
</comment>
<sequence length="97" mass="11036">MIRIVFSVEGTALVLLNTLSMLTLDEPPGRDLSDHSHSSSHAKNHANTRYLIVLFTLQNEFSKYLLAALEVAFLLCHSSNHHLEITHHFIMWKKIVA</sequence>
<organism evidence="2 3">
    <name type="scientific">Ceratodon purpureus</name>
    <name type="common">Fire moss</name>
    <name type="synonym">Dicranum purpureum</name>
    <dbReference type="NCBI Taxonomy" id="3225"/>
    <lineage>
        <taxon>Eukaryota</taxon>
        <taxon>Viridiplantae</taxon>
        <taxon>Streptophyta</taxon>
        <taxon>Embryophyta</taxon>
        <taxon>Bryophyta</taxon>
        <taxon>Bryophytina</taxon>
        <taxon>Bryopsida</taxon>
        <taxon>Dicranidae</taxon>
        <taxon>Pseudoditrichales</taxon>
        <taxon>Ditrichaceae</taxon>
        <taxon>Ceratodon</taxon>
    </lineage>
</organism>
<name>A0A8T0IY67_CERPU</name>
<evidence type="ECO:0000256" key="1">
    <source>
        <dbReference type="SAM" id="SignalP"/>
    </source>
</evidence>